<protein>
    <recommendedName>
        <fullName evidence="4">J domain-containing protein</fullName>
    </recommendedName>
</protein>
<name>A0ABT1NF64_9FIRM</name>
<proteinExistence type="predicted"/>
<accession>A0ABT1NF64</accession>
<feature type="coiled-coil region" evidence="1">
    <location>
        <begin position="14"/>
        <end position="41"/>
    </location>
</feature>
<sequence length="68" mass="8092">MSRKVKMYEVSICFPETEAEKQNLRKRIEDAYNNLSRENLDSLQEHEKGKRKLNTKLNIAAHKEKDML</sequence>
<dbReference type="Proteomes" id="UP001651880">
    <property type="component" value="Unassembled WGS sequence"/>
</dbReference>
<comment type="caution">
    <text evidence="2">The sequence shown here is derived from an EMBL/GenBank/DDBJ whole genome shotgun (WGS) entry which is preliminary data.</text>
</comment>
<dbReference type="RefSeq" id="WP_255227315.1">
    <property type="nucleotide sequence ID" value="NZ_JAJEKE010000007.1"/>
</dbReference>
<keyword evidence="1" id="KW-0175">Coiled coil</keyword>
<evidence type="ECO:0000313" key="2">
    <source>
        <dbReference type="EMBL" id="MCQ1529796.1"/>
    </source>
</evidence>
<reference evidence="2 3" key="1">
    <citation type="submission" date="2021-10" db="EMBL/GenBank/DDBJ databases">
        <title>Lutispora strain m25 sp. nov., a thermophilic, non-spore-forming bacterium isolated from a lab-scale methanogenic bioreactor digesting anaerobic sludge.</title>
        <authorList>
            <person name="El Houari A."/>
            <person name="Mcdonald J."/>
        </authorList>
    </citation>
    <scope>NUCLEOTIDE SEQUENCE [LARGE SCALE GENOMIC DNA]</scope>
    <source>
        <strain evidence="3">m25</strain>
    </source>
</reference>
<evidence type="ECO:0008006" key="4">
    <source>
        <dbReference type="Google" id="ProtNLM"/>
    </source>
</evidence>
<gene>
    <name evidence="2" type="ORF">LJD61_09590</name>
</gene>
<organism evidence="2 3">
    <name type="scientific">Lutispora saccharofermentans</name>
    <dbReference type="NCBI Taxonomy" id="3024236"/>
    <lineage>
        <taxon>Bacteria</taxon>
        <taxon>Bacillati</taxon>
        <taxon>Bacillota</taxon>
        <taxon>Clostridia</taxon>
        <taxon>Lutisporales</taxon>
        <taxon>Lutisporaceae</taxon>
        <taxon>Lutispora</taxon>
    </lineage>
</organism>
<evidence type="ECO:0000256" key="1">
    <source>
        <dbReference type="SAM" id="Coils"/>
    </source>
</evidence>
<keyword evidence="3" id="KW-1185">Reference proteome</keyword>
<dbReference type="EMBL" id="JAJEKE010000007">
    <property type="protein sequence ID" value="MCQ1529796.1"/>
    <property type="molecule type" value="Genomic_DNA"/>
</dbReference>
<evidence type="ECO:0000313" key="3">
    <source>
        <dbReference type="Proteomes" id="UP001651880"/>
    </source>
</evidence>